<evidence type="ECO:0000313" key="2">
    <source>
        <dbReference type="Proteomes" id="UP000054869"/>
    </source>
</evidence>
<keyword evidence="2" id="KW-1185">Reference proteome</keyword>
<dbReference type="RefSeq" id="WP_028372518.1">
    <property type="nucleotide sequence ID" value="NZ_CAAAJD010000004.1"/>
</dbReference>
<proteinExistence type="predicted"/>
<dbReference type="eggNOG" id="ENOG5030ZP9">
    <property type="taxonomic scope" value="Bacteria"/>
</dbReference>
<reference evidence="1 2" key="1">
    <citation type="submission" date="2015-11" db="EMBL/GenBank/DDBJ databases">
        <title>Genomic analysis of 38 Legionella species identifies large and diverse effector repertoires.</title>
        <authorList>
            <person name="Burstein D."/>
            <person name="Amaro F."/>
            <person name="Zusman T."/>
            <person name="Lifshitz Z."/>
            <person name="Cohen O."/>
            <person name="Gilbert J.A."/>
            <person name="Pupko T."/>
            <person name="Shuman H.A."/>
            <person name="Segal G."/>
        </authorList>
    </citation>
    <scope>NUCLEOTIDE SEQUENCE [LARGE SCALE GENOMIC DNA]</scope>
    <source>
        <strain evidence="1 2">ATCC 49751</strain>
    </source>
</reference>
<accession>A0A0W0VFE4</accession>
<protein>
    <submittedName>
        <fullName evidence="1">Uncharacterized protein</fullName>
    </submittedName>
</protein>
<dbReference type="Proteomes" id="UP000054869">
    <property type="component" value="Unassembled WGS sequence"/>
</dbReference>
<evidence type="ECO:0000313" key="1">
    <source>
        <dbReference type="EMBL" id="KTD18810.1"/>
    </source>
</evidence>
<name>A0A0W0VFE4_9GAMM</name>
<dbReference type="EMBL" id="LNYI01000057">
    <property type="protein sequence ID" value="KTD18810.1"/>
    <property type="molecule type" value="Genomic_DNA"/>
</dbReference>
<dbReference type="PATRIC" id="fig|45067.4.peg.2533"/>
<comment type="caution">
    <text evidence="1">The sequence shown here is derived from an EMBL/GenBank/DDBJ whole genome shotgun (WGS) entry which is preliminary data.</text>
</comment>
<dbReference type="STRING" id="45067.Llan_2413"/>
<dbReference type="AlphaFoldDB" id="A0A0W0VFE4"/>
<dbReference type="OrthoDB" id="5638349at2"/>
<sequence>MKRIITHLLCLFLLGFSTVNSAERIIIVRPPVVLQPHGEYYSFPNSYDSTLSAYHLVFVGGTYRVCHLVREPFLANLDMLRIRVELNEQKFYLHCYAYDPRYFEIDF</sequence>
<gene>
    <name evidence="1" type="ORF">Llan_2413</name>
</gene>
<organism evidence="1 2">
    <name type="scientific">Legionella lansingensis</name>
    <dbReference type="NCBI Taxonomy" id="45067"/>
    <lineage>
        <taxon>Bacteria</taxon>
        <taxon>Pseudomonadati</taxon>
        <taxon>Pseudomonadota</taxon>
        <taxon>Gammaproteobacteria</taxon>
        <taxon>Legionellales</taxon>
        <taxon>Legionellaceae</taxon>
        <taxon>Legionella</taxon>
    </lineage>
</organism>